<dbReference type="PANTHER" id="PTHR42679:SF2">
    <property type="entry name" value="S-METHYL-5'-THIOADENOSINE PHOSPHORYLASE"/>
    <property type="match status" value="1"/>
</dbReference>
<dbReference type="InterPro" id="IPR018099">
    <property type="entry name" value="Purine_phosphorylase-2_CS"/>
</dbReference>
<evidence type="ECO:0000313" key="6">
    <source>
        <dbReference type="EMBL" id="KYG04316.1"/>
    </source>
</evidence>
<dbReference type="EC" id="2.4.2.28" evidence="4"/>
<evidence type="ECO:0000256" key="3">
    <source>
        <dbReference type="ARBA" id="ARBA00022726"/>
    </source>
</evidence>
<evidence type="ECO:0000256" key="1">
    <source>
        <dbReference type="ARBA" id="ARBA00022676"/>
    </source>
</evidence>
<feature type="domain" description="Nucleoside phosphorylase" evidence="5">
    <location>
        <begin position="10"/>
        <end position="249"/>
    </location>
</feature>
<dbReference type="SUPFAM" id="SSF53167">
    <property type="entry name" value="Purine and uridine phosphorylases"/>
    <property type="match status" value="1"/>
</dbReference>
<protein>
    <recommendedName>
        <fullName evidence="4">S-methyl-5'-thioadenosine phosphorylase</fullName>
        <ecNumber evidence="4">2.4.2.28</ecNumber>
    </recommendedName>
    <alternativeName>
        <fullName evidence="4">5'-methylthioadenosine phosphorylase</fullName>
        <shortName evidence="4">MTA phosphorylase</shortName>
        <shortName evidence="4">MTAP</shortName>
    </alternativeName>
</protein>
<keyword evidence="2 4" id="KW-0808">Transferase</keyword>
<dbReference type="GO" id="GO:0017061">
    <property type="term" value="F:S-methyl-5-thioadenosine phosphorylase activity"/>
    <property type="evidence" value="ECO:0007669"/>
    <property type="project" value="UniProtKB-UniRule"/>
</dbReference>
<gene>
    <name evidence="4" type="primary">mtnP</name>
    <name evidence="6" type="ORF">BE21_47525</name>
</gene>
<comment type="catalytic activity">
    <reaction evidence="4">
        <text>S-methyl-5'-thioadenosine + phosphate = 5-(methylsulfanyl)-alpha-D-ribose 1-phosphate + adenine</text>
        <dbReference type="Rhea" id="RHEA:11852"/>
        <dbReference type="ChEBI" id="CHEBI:16708"/>
        <dbReference type="ChEBI" id="CHEBI:17509"/>
        <dbReference type="ChEBI" id="CHEBI:43474"/>
        <dbReference type="ChEBI" id="CHEBI:58533"/>
        <dbReference type="EC" id="2.4.2.28"/>
    </reaction>
</comment>
<sequence length="295" mass="31762">MSEGATRDVLAIIGGSGLYEMGWLEDVEEVSVSTPFGLPSDVVLRGKVKGGDATVLFLPRHGRGHRFSPSTINYRANICALKMLGATHVLSVSAVGSLREQIEPGDLVVVDQFLDFTKRRNSTFFDDGVVAHVPFADPVCPFMASAVYEAARATAARVHRGGTYVCIEGPQFSTRAESHMFRSLGADVIGMTNLPEAKLAREAELPYATLALTTDFDCWHVTEEAVSVEAVIAVLNRNIVHARNVAKALAHGLPDVSQSPARHALRSSIMTSASATSPDAQARLEWLIGPRHKAD</sequence>
<dbReference type="HAMAP" id="MF_01963">
    <property type="entry name" value="MTAP"/>
    <property type="match status" value="1"/>
</dbReference>
<dbReference type="Proteomes" id="UP000075502">
    <property type="component" value="Unassembled WGS sequence"/>
</dbReference>
<comment type="similarity">
    <text evidence="4">Belongs to the PNP/MTAP phosphorylase family. MTAP subfamily.</text>
</comment>
<dbReference type="GO" id="GO:0019509">
    <property type="term" value="P:L-methionine salvage from methylthioadenosine"/>
    <property type="evidence" value="ECO:0007669"/>
    <property type="project" value="UniProtKB-UniRule"/>
</dbReference>
<evidence type="ECO:0000313" key="7">
    <source>
        <dbReference type="Proteomes" id="UP000075502"/>
    </source>
</evidence>
<name>A0A150TI42_SORCE</name>
<dbReference type="PROSITE" id="PS01240">
    <property type="entry name" value="PNP_MTAP_2"/>
    <property type="match status" value="1"/>
</dbReference>
<comment type="pathway">
    <text evidence="4">Amino-acid biosynthesis; L-methionine biosynthesis via salvage pathway; S-methyl-5-thio-alpha-D-ribose 1-phosphate from S-methyl-5'-thioadenosine (phosphorylase route): step 1/1.</text>
</comment>
<evidence type="ECO:0000256" key="2">
    <source>
        <dbReference type="ARBA" id="ARBA00022679"/>
    </source>
</evidence>
<feature type="binding site" evidence="4">
    <location>
        <begin position="93"/>
        <end position="94"/>
    </location>
    <ligand>
        <name>phosphate</name>
        <dbReference type="ChEBI" id="CHEBI:43474"/>
    </ligand>
</feature>
<dbReference type="FunFam" id="3.40.50.1580:FF:000012">
    <property type="entry name" value="Probable 6-oxopurine nucleoside phosphorylase"/>
    <property type="match status" value="1"/>
</dbReference>
<dbReference type="Gene3D" id="3.40.50.1580">
    <property type="entry name" value="Nucleoside phosphorylase domain"/>
    <property type="match status" value="1"/>
</dbReference>
<feature type="binding site" evidence="4">
    <location>
        <position position="16"/>
    </location>
    <ligand>
        <name>phosphate</name>
        <dbReference type="ChEBI" id="CHEBI:43474"/>
    </ligand>
</feature>
<dbReference type="EMBL" id="JEME01002434">
    <property type="protein sequence ID" value="KYG04316.1"/>
    <property type="molecule type" value="Genomic_DNA"/>
</dbReference>
<organism evidence="6 7">
    <name type="scientific">Sorangium cellulosum</name>
    <name type="common">Polyangium cellulosum</name>
    <dbReference type="NCBI Taxonomy" id="56"/>
    <lineage>
        <taxon>Bacteria</taxon>
        <taxon>Pseudomonadati</taxon>
        <taxon>Myxococcota</taxon>
        <taxon>Polyangia</taxon>
        <taxon>Polyangiales</taxon>
        <taxon>Polyangiaceae</taxon>
        <taxon>Sorangium</taxon>
    </lineage>
</organism>
<evidence type="ECO:0000259" key="5">
    <source>
        <dbReference type="Pfam" id="PF01048"/>
    </source>
</evidence>
<dbReference type="UniPathway" id="UPA00904">
    <property type="reaction ID" value="UER00873"/>
</dbReference>
<keyword evidence="3 4" id="KW-0660">Purine salvage</keyword>
<dbReference type="InterPro" id="IPR000845">
    <property type="entry name" value="Nucleoside_phosphorylase_d"/>
</dbReference>
<dbReference type="GO" id="GO:0005829">
    <property type="term" value="C:cytosol"/>
    <property type="evidence" value="ECO:0007669"/>
    <property type="project" value="TreeGrafter"/>
</dbReference>
<dbReference type="NCBIfam" id="TIGR01694">
    <property type="entry name" value="MTAP"/>
    <property type="match status" value="1"/>
</dbReference>
<dbReference type="InterPro" id="IPR035994">
    <property type="entry name" value="Nucleoside_phosphorylase_sf"/>
</dbReference>
<dbReference type="GO" id="GO:0006166">
    <property type="term" value="P:purine ribonucleoside salvage"/>
    <property type="evidence" value="ECO:0007669"/>
    <property type="project" value="UniProtKB-KW"/>
</dbReference>
<dbReference type="PANTHER" id="PTHR42679">
    <property type="entry name" value="S-METHYL-5'-THIOADENOSINE PHOSPHORYLASE"/>
    <property type="match status" value="1"/>
</dbReference>
<feature type="site" description="Important for substrate specificity" evidence="4">
    <location>
        <position position="173"/>
    </location>
</feature>
<feature type="binding site" evidence="4">
    <location>
        <position position="191"/>
    </location>
    <ligand>
        <name>substrate</name>
    </ligand>
</feature>
<proteinExistence type="inferred from homology"/>
<dbReference type="Pfam" id="PF01048">
    <property type="entry name" value="PNP_UDP_1"/>
    <property type="match status" value="1"/>
</dbReference>
<feature type="binding site" evidence="4">
    <location>
        <begin position="60"/>
        <end position="61"/>
    </location>
    <ligand>
        <name>phosphate</name>
        <dbReference type="ChEBI" id="CHEBI:43474"/>
    </ligand>
</feature>
<feature type="site" description="Important for substrate specificity" evidence="4">
    <location>
        <position position="228"/>
    </location>
</feature>
<comment type="subunit">
    <text evidence="4">Homohexamer. Dimer of a homotrimer.</text>
</comment>
<comment type="caution">
    <text evidence="6">The sequence shown here is derived from an EMBL/GenBank/DDBJ whole genome shotgun (WGS) entry which is preliminary data.</text>
</comment>
<keyword evidence="1 4" id="KW-0328">Glycosyltransferase</keyword>
<feature type="binding site" evidence="4">
    <location>
        <position position="192"/>
    </location>
    <ligand>
        <name>phosphate</name>
        <dbReference type="ChEBI" id="CHEBI:43474"/>
    </ligand>
</feature>
<dbReference type="InterPro" id="IPR010044">
    <property type="entry name" value="MTAP"/>
</dbReference>
<feature type="binding site" evidence="4">
    <location>
        <begin position="215"/>
        <end position="217"/>
    </location>
    <ligand>
        <name>substrate</name>
    </ligand>
</feature>
<evidence type="ECO:0000256" key="4">
    <source>
        <dbReference type="HAMAP-Rule" id="MF_01963"/>
    </source>
</evidence>
<dbReference type="AlphaFoldDB" id="A0A150TI42"/>
<accession>A0A150TI42</accession>
<comment type="function">
    <text evidence="4">Catalyzes the reversible phosphorylation of S-methyl-5'-thioadenosine (MTA) to adenine and 5-methylthioribose-1-phosphate. Involved in the breakdown of MTA, a major by-product of polyamine biosynthesis. Responsible for the first step in the methionine salvage pathway after MTA has been generated from S-adenosylmethionine. Has broad substrate specificity with 6-aminopurine nucleosides as preferred substrates.</text>
</comment>
<reference evidence="6 7" key="1">
    <citation type="submission" date="2014-02" db="EMBL/GenBank/DDBJ databases">
        <title>The small core and large imbalanced accessory genome model reveals a collaborative survival strategy of Sorangium cellulosum strains in nature.</title>
        <authorList>
            <person name="Han K."/>
            <person name="Peng R."/>
            <person name="Blom J."/>
            <person name="Li Y.-Z."/>
        </authorList>
    </citation>
    <scope>NUCLEOTIDE SEQUENCE [LARGE SCALE GENOMIC DNA]</scope>
    <source>
        <strain evidence="6 7">So0007-03</strain>
    </source>
</reference>
<dbReference type="CDD" id="cd09010">
    <property type="entry name" value="MTAP_SsMTAPII_like_MTIP"/>
    <property type="match status" value="1"/>
</dbReference>